<dbReference type="PANTHER" id="PTHR30302:SF1">
    <property type="entry name" value="HYDROGENASE 2 MATURATION PROTEASE"/>
    <property type="match status" value="1"/>
</dbReference>
<evidence type="ECO:0000256" key="2">
    <source>
        <dbReference type="ARBA" id="ARBA00022670"/>
    </source>
</evidence>
<reference evidence="5 7" key="2">
    <citation type="journal article" date="2019" name="Nat. Microbiol.">
        <title>Wide diversity of methane and short-chain alkane metabolisms in uncultured archaea.</title>
        <authorList>
            <person name="Borrel G."/>
            <person name="Adam P.S."/>
            <person name="McKay L.J."/>
            <person name="Chen L.X."/>
            <person name="Sierra-Garcia I.N."/>
            <person name="Sieber C.M."/>
            <person name="Letourneur Q."/>
            <person name="Ghozlane A."/>
            <person name="Andersen G.L."/>
            <person name="Li W.J."/>
            <person name="Hallam S.J."/>
            <person name="Muyzer G."/>
            <person name="de Oliveira V.M."/>
            <person name="Inskeep W.P."/>
            <person name="Banfield J.F."/>
            <person name="Gribaldo S."/>
        </authorList>
    </citation>
    <scope>NUCLEOTIDE SEQUENCE [LARGE SCALE GENOMIC DNA]</scope>
    <source>
        <strain evidence="5">Verst-YHS</strain>
    </source>
</reference>
<dbReference type="GO" id="GO:0008047">
    <property type="term" value="F:enzyme activator activity"/>
    <property type="evidence" value="ECO:0007669"/>
    <property type="project" value="InterPro"/>
</dbReference>
<evidence type="ECO:0000313" key="5">
    <source>
        <dbReference type="EMBL" id="RZN57345.1"/>
    </source>
</evidence>
<evidence type="ECO:0000256" key="3">
    <source>
        <dbReference type="ARBA" id="ARBA00022750"/>
    </source>
</evidence>
<evidence type="ECO:0000256" key="1">
    <source>
        <dbReference type="ARBA" id="ARBA00006814"/>
    </source>
</evidence>
<organism evidence="5 7">
    <name type="scientific">Thermoproteota archaeon</name>
    <dbReference type="NCBI Taxonomy" id="2056631"/>
    <lineage>
        <taxon>Archaea</taxon>
        <taxon>Thermoproteota</taxon>
    </lineage>
</organism>
<accession>A0A520KGS0</accession>
<dbReference type="NCBIfam" id="TIGR00072">
    <property type="entry name" value="hydrog_prot"/>
    <property type="match status" value="1"/>
</dbReference>
<name>A0A520KGS0_9CREN</name>
<evidence type="ECO:0000313" key="8">
    <source>
        <dbReference type="Proteomes" id="UP000317265"/>
    </source>
</evidence>
<dbReference type="AlphaFoldDB" id="A0A520KGS0"/>
<evidence type="ECO:0000313" key="7">
    <source>
        <dbReference type="Proteomes" id="UP000316080"/>
    </source>
</evidence>
<comment type="similarity">
    <text evidence="1">Belongs to the peptidase A31 family.</text>
</comment>
<sequence>MTIREDLLVFLKDVERLIFIGIGNKLRKDDGAGSIIISRLKRRGIKNVLDCGIVPENFIGKIKEINPTHIIFFDIVDMGEKPGTYRIINEDELCERIISTHRLSINILFKILRKEIPNVKILLIGIQPKNIEFGKGLSKSVNKGINLLIEEIIEVIKCKQLNGKMMEFT</sequence>
<dbReference type="GO" id="GO:0016485">
    <property type="term" value="P:protein processing"/>
    <property type="evidence" value="ECO:0007669"/>
    <property type="project" value="TreeGrafter"/>
</dbReference>
<dbReference type="InterPro" id="IPR004420">
    <property type="entry name" value="Pept_A31_hyd_mat_HycI"/>
</dbReference>
<dbReference type="CDD" id="cd06067">
    <property type="entry name" value="H2MP_MemB-H2evol"/>
    <property type="match status" value="1"/>
</dbReference>
<keyword evidence="2" id="KW-0645">Protease</keyword>
<dbReference type="GO" id="GO:0004190">
    <property type="term" value="F:aspartic-type endopeptidase activity"/>
    <property type="evidence" value="ECO:0007669"/>
    <property type="project" value="UniProtKB-KW"/>
</dbReference>
<dbReference type="EC" id="3.4.23.51" evidence="5"/>
<dbReference type="NCBIfam" id="TIGR00142">
    <property type="entry name" value="hycI"/>
    <property type="match status" value="1"/>
</dbReference>
<keyword evidence="3" id="KW-0064">Aspartyl protease</keyword>
<dbReference type="InterPro" id="IPR000671">
    <property type="entry name" value="Peptidase_A31"/>
</dbReference>
<gene>
    <name evidence="5" type="primary">hycI</name>
    <name evidence="6" type="ORF">DSO09_05335</name>
    <name evidence="5" type="ORF">EF809_01140</name>
</gene>
<dbReference type="PANTHER" id="PTHR30302">
    <property type="entry name" value="HYDROGENASE 1 MATURATION PROTEASE"/>
    <property type="match status" value="1"/>
</dbReference>
<dbReference type="Gene3D" id="3.40.50.1450">
    <property type="entry name" value="HybD-like"/>
    <property type="match status" value="1"/>
</dbReference>
<protein>
    <submittedName>
        <fullName evidence="5">Hydrogenase maturation peptidase HycI</fullName>
        <ecNumber evidence="5">3.4.23.51</ecNumber>
    </submittedName>
</protein>
<dbReference type="Pfam" id="PF01750">
    <property type="entry name" value="HycI"/>
    <property type="match status" value="1"/>
</dbReference>
<proteinExistence type="inferred from homology"/>
<comment type="caution">
    <text evidence="5">The sequence shown here is derived from an EMBL/GenBank/DDBJ whole genome shotgun (WGS) entry which is preliminary data.</text>
</comment>
<dbReference type="Proteomes" id="UP000317265">
    <property type="component" value="Unassembled WGS sequence"/>
</dbReference>
<dbReference type="InterPro" id="IPR023430">
    <property type="entry name" value="Pept_HybD-like_dom_sf"/>
</dbReference>
<keyword evidence="4 5" id="KW-0378">Hydrolase</keyword>
<evidence type="ECO:0000256" key="4">
    <source>
        <dbReference type="ARBA" id="ARBA00022801"/>
    </source>
</evidence>
<dbReference type="EMBL" id="QNVI01000060">
    <property type="protein sequence ID" value="TDA38084.1"/>
    <property type="molecule type" value="Genomic_DNA"/>
</dbReference>
<reference evidence="6 8" key="1">
    <citation type="journal article" date="2019" name="Nat. Microbiol.">
        <title>Expanding anaerobic alkane metabolism in the domain of Archaea.</title>
        <authorList>
            <person name="Wang Y."/>
            <person name="Wegener G."/>
            <person name="Hou J."/>
            <person name="Wang F."/>
            <person name="Xiao X."/>
        </authorList>
    </citation>
    <scope>NUCLEOTIDE SEQUENCE [LARGE SCALE GENOMIC DNA]</scope>
    <source>
        <strain evidence="6">WYZ-LMO11</strain>
    </source>
</reference>
<dbReference type="SUPFAM" id="SSF53163">
    <property type="entry name" value="HybD-like"/>
    <property type="match status" value="1"/>
</dbReference>
<evidence type="ECO:0000313" key="6">
    <source>
        <dbReference type="EMBL" id="TDA38084.1"/>
    </source>
</evidence>
<dbReference type="EMBL" id="RXIH01000008">
    <property type="protein sequence ID" value="RZN57345.1"/>
    <property type="molecule type" value="Genomic_DNA"/>
</dbReference>
<dbReference type="Proteomes" id="UP000316080">
    <property type="component" value="Unassembled WGS sequence"/>
</dbReference>
<dbReference type="PRINTS" id="PR00446">
    <property type="entry name" value="HYDRGNUPTAKE"/>
</dbReference>